<sequence>MAEPETDGGDTHLPEIQTTDVHESQTAATKSAPHPQPQSAFFSSLPLEIRQNIYSHLWQAAGSIQHVYKSSASALAPLSHCPCIADLDAEDVREDELSRVLNTPAADPATLQDGVGPGSEEEREAIQNWRFRIVSSWCNHWKCEEEPPILRELQQLSLGDGDEGEKTGETSKDKRRQILVKEFSPFLATLLTCKRMREEAIDSIYNDTTFSLINTEALTRFLDTTPTASLARIKRLHFTWRAPIETYMDREADEVVAERIKWVDTWTAAADKLPRLQELRIWAYPYYARYPTPFEEWFEPLHLFGRLKMPPSRFHVSLRWFQNSLPEMDTGPLDFLEAAPFGYEMVPPCQENPLHFHWRRLIGLGPDEPRVPVTRRQRKRSQFSEIMALEMSYSCFSFEKYTGSKASNTFLYSDIVTVNLKQ</sequence>
<feature type="compositionally biased region" description="Polar residues" evidence="1">
    <location>
        <begin position="16"/>
        <end position="29"/>
    </location>
</feature>
<reference evidence="3" key="1">
    <citation type="journal article" date="2021" name="Mol. Plant Microbe Interact.">
        <title>Complete Genome Sequence of the Plant-Pathogenic Fungus Colletotrichum lupini.</title>
        <authorList>
            <person name="Baroncelli R."/>
            <person name="Pensec F."/>
            <person name="Da Lio D."/>
            <person name="Boufleur T."/>
            <person name="Vicente I."/>
            <person name="Sarrocco S."/>
            <person name="Picot A."/>
            <person name="Baraldi E."/>
            <person name="Sukno S."/>
            <person name="Thon M."/>
            <person name="Le Floch G."/>
        </authorList>
    </citation>
    <scope>NUCLEOTIDE SEQUENCE</scope>
    <source>
        <strain evidence="3">IMI 504893</strain>
    </source>
</reference>
<dbReference type="Proteomes" id="UP000830671">
    <property type="component" value="Chromosome 6"/>
</dbReference>
<gene>
    <name evidence="3" type="ORF">CLUP02_12652</name>
</gene>
<dbReference type="KEGG" id="clup:CLUP02_12652"/>
<dbReference type="GeneID" id="73346626"/>
<feature type="region of interest" description="Disordered" evidence="1">
    <location>
        <begin position="1"/>
        <end position="39"/>
    </location>
</feature>
<evidence type="ECO:0000313" key="4">
    <source>
        <dbReference type="Proteomes" id="UP000830671"/>
    </source>
</evidence>
<proteinExistence type="predicted"/>
<evidence type="ECO:0000313" key="3">
    <source>
        <dbReference type="EMBL" id="UQC87151.1"/>
    </source>
</evidence>
<keyword evidence="4" id="KW-1185">Reference proteome</keyword>
<dbReference type="Pfam" id="PF24864">
    <property type="entry name" value="DUF7730"/>
    <property type="match status" value="1"/>
</dbReference>
<accession>A0A9Q8T0X1</accession>
<dbReference type="PANTHER" id="PTHR38790">
    <property type="entry name" value="2EXR DOMAIN-CONTAINING PROTEIN-RELATED"/>
    <property type="match status" value="1"/>
</dbReference>
<dbReference type="AlphaFoldDB" id="A0A9Q8T0X1"/>
<dbReference type="InterPro" id="IPR056632">
    <property type="entry name" value="DUF7730"/>
</dbReference>
<organism evidence="3 4">
    <name type="scientific">Colletotrichum lupini</name>
    <dbReference type="NCBI Taxonomy" id="145971"/>
    <lineage>
        <taxon>Eukaryota</taxon>
        <taxon>Fungi</taxon>
        <taxon>Dikarya</taxon>
        <taxon>Ascomycota</taxon>
        <taxon>Pezizomycotina</taxon>
        <taxon>Sordariomycetes</taxon>
        <taxon>Hypocreomycetidae</taxon>
        <taxon>Glomerellales</taxon>
        <taxon>Glomerellaceae</taxon>
        <taxon>Colletotrichum</taxon>
        <taxon>Colletotrichum acutatum species complex</taxon>
    </lineage>
</organism>
<protein>
    <recommendedName>
        <fullName evidence="2">DUF7730 domain-containing protein</fullName>
    </recommendedName>
</protein>
<dbReference type="RefSeq" id="XP_049148762.1">
    <property type="nucleotide sequence ID" value="XM_049291616.1"/>
</dbReference>
<evidence type="ECO:0000259" key="2">
    <source>
        <dbReference type="Pfam" id="PF24864"/>
    </source>
</evidence>
<dbReference type="EMBL" id="CP019478">
    <property type="protein sequence ID" value="UQC87151.1"/>
    <property type="molecule type" value="Genomic_DNA"/>
</dbReference>
<name>A0A9Q8T0X1_9PEZI</name>
<evidence type="ECO:0000256" key="1">
    <source>
        <dbReference type="SAM" id="MobiDB-lite"/>
    </source>
</evidence>
<feature type="domain" description="DUF7730" evidence="2">
    <location>
        <begin position="176"/>
        <end position="281"/>
    </location>
</feature>